<comment type="caution">
    <text evidence="4">The sequence shown here is derived from an EMBL/GenBank/DDBJ whole genome shotgun (WGS) entry which is preliminary data.</text>
</comment>
<evidence type="ECO:0000256" key="3">
    <source>
        <dbReference type="SAM" id="SignalP"/>
    </source>
</evidence>
<dbReference type="AlphaFoldDB" id="A0A420PP82"/>
<dbReference type="VEuPathDB" id="FungiDB:FOMG_05830"/>
<feature type="chain" id="PRO_5019161305" evidence="3">
    <location>
        <begin position="22"/>
        <end position="273"/>
    </location>
</feature>
<evidence type="ECO:0000313" key="5">
    <source>
        <dbReference type="Proteomes" id="UP000285860"/>
    </source>
</evidence>
<sequence length="273" mass="29892">MGRLLFVGLVLGTWTINIANCGLLTEPTQRHSVGYNDQPPAPTQSIEALELGLAERQPTKFIEYTFTMTMAGDSTCGFLSGSPGNAITCENRLPCFWEQEYMAAIFCGTNTNAEFHTTCVERETALNPELCNDVCQGNILNLHCTNTASPYCLTYLYPGSIHDFRCISTIVPRPRSVWFTNSVLKDRKFSTIFWQPQGSSMTSNSSVTIPATSITTTTSPPKSKDDRSPNIAAIVGATIAGFGVLALLALGTFWLLRRFKTRMPPPVCTELPG</sequence>
<dbReference type="VEuPathDB" id="FungiDB:HZS61_009292"/>
<protein>
    <submittedName>
        <fullName evidence="4">Uncharacterized protein</fullName>
    </submittedName>
</protein>
<keyword evidence="2" id="KW-0812">Transmembrane</keyword>
<keyword evidence="2" id="KW-0472">Membrane</keyword>
<feature type="transmembrane region" description="Helical" evidence="2">
    <location>
        <begin position="231"/>
        <end position="256"/>
    </location>
</feature>
<feature type="compositionally biased region" description="Low complexity" evidence="1">
    <location>
        <begin position="205"/>
        <end position="221"/>
    </location>
</feature>
<feature type="signal peptide" evidence="3">
    <location>
        <begin position="1"/>
        <end position="21"/>
    </location>
</feature>
<keyword evidence="3" id="KW-0732">Signal</keyword>
<proteinExistence type="predicted"/>
<dbReference type="VEuPathDB" id="FungiDB:FOZG_05978"/>
<dbReference type="VEuPathDB" id="FungiDB:FOC1_g10008054"/>
<dbReference type="VEuPathDB" id="FungiDB:FOIG_02586"/>
<dbReference type="OrthoDB" id="5347452at2759"/>
<dbReference type="EMBL" id="MRCY01000150">
    <property type="protein sequence ID" value="RKK94311.1"/>
    <property type="molecule type" value="Genomic_DNA"/>
</dbReference>
<evidence type="ECO:0000256" key="2">
    <source>
        <dbReference type="SAM" id="Phobius"/>
    </source>
</evidence>
<dbReference type="Proteomes" id="UP000285860">
    <property type="component" value="Unassembled WGS sequence"/>
</dbReference>
<keyword evidence="2" id="KW-1133">Transmembrane helix</keyword>
<evidence type="ECO:0000313" key="4">
    <source>
        <dbReference type="EMBL" id="RKK94311.1"/>
    </source>
</evidence>
<evidence type="ECO:0000256" key="1">
    <source>
        <dbReference type="SAM" id="MobiDB-lite"/>
    </source>
</evidence>
<reference evidence="4 5" key="1">
    <citation type="journal article" date="2018" name="Sci. Rep.">
        <title>Characterisation of pathogen-specific regions and novel effector candidates in Fusarium oxysporum f. sp. cepae.</title>
        <authorList>
            <person name="Armitage A.D."/>
            <person name="Taylor A."/>
            <person name="Sobczyk M.K."/>
            <person name="Baxter L."/>
            <person name="Greenfield B.P."/>
            <person name="Bates H.J."/>
            <person name="Wilson F."/>
            <person name="Jackson A.C."/>
            <person name="Ott S."/>
            <person name="Harrison R.J."/>
            <person name="Clarkson J.P."/>
        </authorList>
    </citation>
    <scope>NUCLEOTIDE SEQUENCE [LARGE SCALE GENOMIC DNA]</scope>
    <source>
        <strain evidence="4 5">Fo_A28</strain>
    </source>
</reference>
<gene>
    <name evidence="4" type="ORF">BFJ68_g15224</name>
</gene>
<dbReference type="VEuPathDB" id="FungiDB:FOC4_g10004390"/>
<name>A0A420PP82_FUSOX</name>
<feature type="region of interest" description="Disordered" evidence="1">
    <location>
        <begin position="198"/>
        <end position="227"/>
    </location>
</feature>
<accession>A0A420PP82</accession>
<dbReference type="VEuPathDB" id="FungiDB:FOXG_15436"/>
<organism evidence="4 5">
    <name type="scientific">Fusarium oxysporum</name>
    <name type="common">Fusarium vascular wilt</name>
    <dbReference type="NCBI Taxonomy" id="5507"/>
    <lineage>
        <taxon>Eukaryota</taxon>
        <taxon>Fungi</taxon>
        <taxon>Dikarya</taxon>
        <taxon>Ascomycota</taxon>
        <taxon>Pezizomycotina</taxon>
        <taxon>Sordariomycetes</taxon>
        <taxon>Hypocreomycetidae</taxon>
        <taxon>Hypocreales</taxon>
        <taxon>Nectriaceae</taxon>
        <taxon>Fusarium</taxon>
        <taxon>Fusarium oxysporum species complex</taxon>
    </lineage>
</organism>